<evidence type="ECO:0000313" key="2">
    <source>
        <dbReference type="EMBL" id="KAJ4438952.1"/>
    </source>
</evidence>
<proteinExistence type="predicted"/>
<feature type="region of interest" description="Disordered" evidence="1">
    <location>
        <begin position="1"/>
        <end position="70"/>
    </location>
</feature>
<keyword evidence="3" id="KW-1185">Reference proteome</keyword>
<evidence type="ECO:0000313" key="3">
    <source>
        <dbReference type="Proteomes" id="UP001148838"/>
    </source>
</evidence>
<accession>A0ABQ8SZ44</accession>
<reference evidence="2 3" key="1">
    <citation type="journal article" date="2022" name="Allergy">
        <title>Genome assembly and annotation of Periplaneta americana reveal a comprehensive cockroach allergen profile.</title>
        <authorList>
            <person name="Wang L."/>
            <person name="Xiong Q."/>
            <person name="Saelim N."/>
            <person name="Wang L."/>
            <person name="Nong W."/>
            <person name="Wan A.T."/>
            <person name="Shi M."/>
            <person name="Liu X."/>
            <person name="Cao Q."/>
            <person name="Hui J.H.L."/>
            <person name="Sookrung N."/>
            <person name="Leung T.F."/>
            <person name="Tungtrongchitr A."/>
            <person name="Tsui S.K.W."/>
        </authorList>
    </citation>
    <scope>NUCLEOTIDE SEQUENCE [LARGE SCALE GENOMIC DNA]</scope>
    <source>
        <strain evidence="2">PWHHKU_190912</strain>
    </source>
</reference>
<organism evidence="2 3">
    <name type="scientific">Periplaneta americana</name>
    <name type="common">American cockroach</name>
    <name type="synonym">Blatta americana</name>
    <dbReference type="NCBI Taxonomy" id="6978"/>
    <lineage>
        <taxon>Eukaryota</taxon>
        <taxon>Metazoa</taxon>
        <taxon>Ecdysozoa</taxon>
        <taxon>Arthropoda</taxon>
        <taxon>Hexapoda</taxon>
        <taxon>Insecta</taxon>
        <taxon>Pterygota</taxon>
        <taxon>Neoptera</taxon>
        <taxon>Polyneoptera</taxon>
        <taxon>Dictyoptera</taxon>
        <taxon>Blattodea</taxon>
        <taxon>Blattoidea</taxon>
        <taxon>Blattidae</taxon>
        <taxon>Blattinae</taxon>
        <taxon>Periplaneta</taxon>
    </lineage>
</organism>
<evidence type="ECO:0000256" key="1">
    <source>
        <dbReference type="SAM" id="MobiDB-lite"/>
    </source>
</evidence>
<gene>
    <name evidence="2" type="ORF">ANN_14906</name>
</gene>
<comment type="caution">
    <text evidence="2">The sequence shown here is derived from an EMBL/GenBank/DDBJ whole genome shotgun (WGS) entry which is preliminary data.</text>
</comment>
<dbReference type="Proteomes" id="UP001148838">
    <property type="component" value="Unassembled WGS sequence"/>
</dbReference>
<sequence>MTSLCEGGNEPPGSLKAITHKEAKIDQPTADLKAKCRSRGGRSSNQNGVNEKKKKKKKKKNEEEEEESME</sequence>
<dbReference type="EMBL" id="JAJSOF020000019">
    <property type="protein sequence ID" value="KAJ4438952.1"/>
    <property type="molecule type" value="Genomic_DNA"/>
</dbReference>
<name>A0ABQ8SZ44_PERAM</name>
<protein>
    <submittedName>
        <fullName evidence="2">Uncharacterized protein</fullName>
    </submittedName>
</protein>